<accession>A0A3E2HCR4</accession>
<dbReference type="PANTHER" id="PTHR11941">
    <property type="entry name" value="ENOYL-COA HYDRATASE-RELATED"/>
    <property type="match status" value="1"/>
</dbReference>
<dbReference type="InterPro" id="IPR029045">
    <property type="entry name" value="ClpP/crotonase-like_dom_sf"/>
</dbReference>
<feature type="non-terminal residue" evidence="1">
    <location>
        <position position="1"/>
    </location>
</feature>
<dbReference type="GO" id="GO:0006635">
    <property type="term" value="P:fatty acid beta-oxidation"/>
    <property type="evidence" value="ECO:0007669"/>
    <property type="project" value="TreeGrafter"/>
</dbReference>
<dbReference type="EMBL" id="NCSJ02000080">
    <property type="protein sequence ID" value="RFU31219.1"/>
    <property type="molecule type" value="Genomic_DNA"/>
</dbReference>
<gene>
    <name evidence="1" type="ORF">B7463_g5092</name>
</gene>
<dbReference type="STRING" id="5539.A0A3E2HCR4"/>
<dbReference type="FunFam" id="3.90.226.10:FF:000113">
    <property type="entry name" value="Enoyl-CoA hydratase/isomerase family protein (AFU_orthologue AFUA_2G14850)"/>
    <property type="match status" value="1"/>
</dbReference>
<organism evidence="1 2">
    <name type="scientific">Scytalidium lignicola</name>
    <name type="common">Hyphomycete</name>
    <dbReference type="NCBI Taxonomy" id="5539"/>
    <lineage>
        <taxon>Eukaryota</taxon>
        <taxon>Fungi</taxon>
        <taxon>Dikarya</taxon>
        <taxon>Ascomycota</taxon>
        <taxon>Pezizomycotina</taxon>
        <taxon>Leotiomycetes</taxon>
        <taxon>Leotiomycetes incertae sedis</taxon>
        <taxon>Scytalidium</taxon>
    </lineage>
</organism>
<dbReference type="Gene3D" id="3.90.226.10">
    <property type="entry name" value="2-enoyl-CoA Hydratase, Chain A, domain 1"/>
    <property type="match status" value="1"/>
</dbReference>
<comment type="caution">
    <text evidence="1">The sequence shown here is derived from an EMBL/GenBank/DDBJ whole genome shotgun (WGS) entry which is preliminary data.</text>
</comment>
<dbReference type="OrthoDB" id="1696280at2759"/>
<dbReference type="InterPro" id="IPR001753">
    <property type="entry name" value="Enoyl-CoA_hydra/iso"/>
</dbReference>
<dbReference type="CDD" id="cd06558">
    <property type="entry name" value="crotonase-like"/>
    <property type="match status" value="1"/>
</dbReference>
<keyword evidence="2" id="KW-1185">Reference proteome</keyword>
<dbReference type="SUPFAM" id="SSF52096">
    <property type="entry name" value="ClpP/crotonase"/>
    <property type="match status" value="1"/>
</dbReference>
<reference evidence="1 2" key="1">
    <citation type="submission" date="2018-05" db="EMBL/GenBank/DDBJ databases">
        <title>Draft genome sequence of Scytalidium lignicola DSM 105466, a ubiquitous saprotrophic fungus.</title>
        <authorList>
            <person name="Buettner E."/>
            <person name="Gebauer A.M."/>
            <person name="Hofrichter M."/>
            <person name="Liers C."/>
            <person name="Kellner H."/>
        </authorList>
    </citation>
    <scope>NUCLEOTIDE SEQUENCE [LARGE SCALE GENOMIC DNA]</scope>
    <source>
        <strain evidence="1 2">DSM 105466</strain>
    </source>
</reference>
<dbReference type="GO" id="GO:0005777">
    <property type="term" value="C:peroxisome"/>
    <property type="evidence" value="ECO:0007669"/>
    <property type="project" value="TreeGrafter"/>
</dbReference>
<evidence type="ECO:0000313" key="2">
    <source>
        <dbReference type="Proteomes" id="UP000258309"/>
    </source>
</evidence>
<dbReference type="PANTHER" id="PTHR11941:SF75">
    <property type="entry name" value="ENOYL-COA HYDRATASE_ISOMERASE FAMILY PROTEIN"/>
    <property type="match status" value="1"/>
</dbReference>
<feature type="non-terminal residue" evidence="1">
    <location>
        <position position="240"/>
    </location>
</feature>
<proteinExistence type="predicted"/>
<name>A0A3E2HCR4_SCYLI</name>
<evidence type="ECO:0000313" key="1">
    <source>
        <dbReference type="EMBL" id="RFU31219.1"/>
    </source>
</evidence>
<dbReference type="Pfam" id="PF00378">
    <property type="entry name" value="ECH_1"/>
    <property type="match status" value="1"/>
</dbReference>
<protein>
    <submittedName>
        <fullName evidence="1">Uncharacterized protein</fullName>
    </submittedName>
</protein>
<sequence>MTSPDYTVERDGNIFIITLQRAPENRLNSKVCQALIKTFNDIQKELGPGSEGAVITRSNSLKFFSTGLDLDEGDTNPFANSEGFYPLLYTILDFPFPTIACITGHTFGGACLLSLAHDYRIMNSDRGFFQMPPVNIGLHFDGMGALPKAKLAPKVARKLLLEAHKYTSKEAFEDGIVDAISPPAELFNVAMQYAQKWQGKAKADVYGVLRGELVGEALAKLKGVSYVHSRMIARRPKVKL</sequence>
<dbReference type="AlphaFoldDB" id="A0A3E2HCR4"/>
<dbReference type="Proteomes" id="UP000258309">
    <property type="component" value="Unassembled WGS sequence"/>
</dbReference>
<dbReference type="GO" id="GO:0004165">
    <property type="term" value="F:delta(3)-delta(2)-enoyl-CoA isomerase activity"/>
    <property type="evidence" value="ECO:0007669"/>
    <property type="project" value="TreeGrafter"/>
</dbReference>